<evidence type="ECO:0000313" key="1">
    <source>
        <dbReference type="EMBL" id="PTD10083.1"/>
    </source>
</evidence>
<gene>
    <name evidence="1" type="ORF">FCULG_00007646</name>
</gene>
<keyword evidence="2" id="KW-1185">Reference proteome</keyword>
<evidence type="ECO:0000313" key="2">
    <source>
        <dbReference type="Proteomes" id="UP000241587"/>
    </source>
</evidence>
<dbReference type="EMBL" id="PVEM01000003">
    <property type="protein sequence ID" value="PTD10083.1"/>
    <property type="molecule type" value="Genomic_DNA"/>
</dbReference>
<organism evidence="1 2">
    <name type="scientific">Fusarium culmorum</name>
    <dbReference type="NCBI Taxonomy" id="5516"/>
    <lineage>
        <taxon>Eukaryota</taxon>
        <taxon>Fungi</taxon>
        <taxon>Dikarya</taxon>
        <taxon>Ascomycota</taxon>
        <taxon>Pezizomycotina</taxon>
        <taxon>Sordariomycetes</taxon>
        <taxon>Hypocreomycetidae</taxon>
        <taxon>Hypocreales</taxon>
        <taxon>Nectriaceae</taxon>
        <taxon>Fusarium</taxon>
    </lineage>
</organism>
<sequence length="75" mass="8240">MYRESSITDLNGTNYIVACQINNHTDDGFMSFNNRAVKPLPQIFNRGIIAQQTGSGLVWFLSSSALGVDLKTSQS</sequence>
<name>A0A2T4H2R3_FUSCU</name>
<protein>
    <submittedName>
        <fullName evidence="1">Uncharacterized protein</fullName>
    </submittedName>
</protein>
<comment type="caution">
    <text evidence="1">The sequence shown here is derived from an EMBL/GenBank/DDBJ whole genome shotgun (WGS) entry which is preliminary data.</text>
</comment>
<proteinExistence type="predicted"/>
<dbReference type="AlphaFoldDB" id="A0A2T4H2R3"/>
<reference evidence="1 2" key="1">
    <citation type="submission" date="2018-02" db="EMBL/GenBank/DDBJ databases">
        <title>Fusarium culmorum secondary metabolites in fungal-bacterial-plant interactions.</title>
        <authorList>
            <person name="Schmidt R."/>
        </authorList>
    </citation>
    <scope>NUCLEOTIDE SEQUENCE [LARGE SCALE GENOMIC DNA]</scope>
    <source>
        <strain evidence="1 2">PV</strain>
    </source>
</reference>
<accession>A0A2T4H2R3</accession>
<dbReference type="Proteomes" id="UP000241587">
    <property type="component" value="Unassembled WGS sequence"/>
</dbReference>